<protein>
    <submittedName>
        <fullName evidence="1">DUF1428 domain-containing protein</fullName>
    </submittedName>
</protein>
<dbReference type="PIRSF" id="PIRSF007028">
    <property type="entry name" value="UCP007028"/>
    <property type="match status" value="1"/>
</dbReference>
<name>A0ABW5U5H8_9RHOB</name>
<sequence>MPYVTGMVCAVPDANKQAYAEMSRAMAPIFRRHGALEVVDCWGVDVPDGEVTSFPMAVKCASGETVVFSWIAWPDAEAAEKGMKEAMADAEMTEHMGAMPFDGKRMIYGGFETL</sequence>
<dbReference type="RefSeq" id="WP_386375025.1">
    <property type="nucleotide sequence ID" value="NZ_JBHUMP010000011.1"/>
</dbReference>
<comment type="caution">
    <text evidence="1">The sequence shown here is derived from an EMBL/GenBank/DDBJ whole genome shotgun (WGS) entry which is preliminary data.</text>
</comment>
<organism evidence="1 2">
    <name type="scientific">Sulfitobacter aestuarii</name>
    <dbReference type="NCBI Taxonomy" id="2161676"/>
    <lineage>
        <taxon>Bacteria</taxon>
        <taxon>Pseudomonadati</taxon>
        <taxon>Pseudomonadota</taxon>
        <taxon>Alphaproteobacteria</taxon>
        <taxon>Rhodobacterales</taxon>
        <taxon>Roseobacteraceae</taxon>
        <taxon>Sulfitobacter</taxon>
    </lineage>
</organism>
<evidence type="ECO:0000313" key="1">
    <source>
        <dbReference type="EMBL" id="MFD2740486.1"/>
    </source>
</evidence>
<dbReference type="Gene3D" id="3.30.70.100">
    <property type="match status" value="1"/>
</dbReference>
<reference evidence="2" key="1">
    <citation type="journal article" date="2019" name="Int. J. Syst. Evol. Microbiol.">
        <title>The Global Catalogue of Microorganisms (GCM) 10K type strain sequencing project: providing services to taxonomists for standard genome sequencing and annotation.</title>
        <authorList>
            <consortium name="The Broad Institute Genomics Platform"/>
            <consortium name="The Broad Institute Genome Sequencing Center for Infectious Disease"/>
            <person name="Wu L."/>
            <person name="Ma J."/>
        </authorList>
    </citation>
    <scope>NUCLEOTIDE SEQUENCE [LARGE SCALE GENOMIC DNA]</scope>
    <source>
        <strain evidence="2">TISTR 2562</strain>
    </source>
</reference>
<gene>
    <name evidence="1" type="ORF">ACFSUD_12940</name>
</gene>
<dbReference type="InterPro" id="IPR009874">
    <property type="entry name" value="DUF1428"/>
</dbReference>
<evidence type="ECO:0000313" key="2">
    <source>
        <dbReference type="Proteomes" id="UP001597474"/>
    </source>
</evidence>
<dbReference type="Proteomes" id="UP001597474">
    <property type="component" value="Unassembled WGS sequence"/>
</dbReference>
<dbReference type="EMBL" id="JBHUMP010000011">
    <property type="protein sequence ID" value="MFD2740486.1"/>
    <property type="molecule type" value="Genomic_DNA"/>
</dbReference>
<dbReference type="SUPFAM" id="SSF54909">
    <property type="entry name" value="Dimeric alpha+beta barrel"/>
    <property type="match status" value="1"/>
</dbReference>
<keyword evidence="2" id="KW-1185">Reference proteome</keyword>
<accession>A0ABW5U5H8</accession>
<dbReference type="Pfam" id="PF07237">
    <property type="entry name" value="DUF1428"/>
    <property type="match status" value="1"/>
</dbReference>
<proteinExistence type="predicted"/>
<dbReference type="InterPro" id="IPR011008">
    <property type="entry name" value="Dimeric_a/b-barrel"/>
</dbReference>